<gene>
    <name evidence="2" type="ORF">OLC1_LOCUS12192</name>
</gene>
<name>A0AAV1D592_OLDCO</name>
<keyword evidence="3" id="KW-1185">Reference proteome</keyword>
<sequence>MVILVQKLGRSLKFHHRLDNHSHPANNHDSEEALMASFQAFQSEVSKTLGQILAEANKLGSSFLSLEWIQQCLEKLPMIERAFAKLAVDLDYPMIKWEQSASDAYLKYSLNVMELLNKISSSVSHLSQGRVGLAHGLGLVIANSPSLALKNHLQGIKPKDPGNGFKVEGVKTVQPDEEAEAKVICQKESIIHEASGIMIGSALRLLGIMISGLCSDVKPYLEARNLAGKLQEPSLQSLEFLLDQEIKQKKNTVKEVKEVNDAAAELVAEIGRGKGDPAAEKLGRKLEVLEKILERIAQQTDRMFSEVLAARSKILDTIRHK</sequence>
<dbReference type="AlphaFoldDB" id="A0AAV1D592"/>
<evidence type="ECO:0000256" key="1">
    <source>
        <dbReference type="SAM" id="Coils"/>
    </source>
</evidence>
<dbReference type="PANTHER" id="PTHR31509">
    <property type="entry name" value="BPS1-LIKE PROTEIN"/>
    <property type="match status" value="1"/>
</dbReference>
<dbReference type="EMBL" id="OX459121">
    <property type="protein sequence ID" value="CAI9102937.1"/>
    <property type="molecule type" value="Genomic_DNA"/>
</dbReference>
<keyword evidence="1" id="KW-0175">Coiled coil</keyword>
<protein>
    <submittedName>
        <fullName evidence="2">OLC1v1001333C1</fullName>
    </submittedName>
</protein>
<accession>A0AAV1D592</accession>
<dbReference type="Proteomes" id="UP001161247">
    <property type="component" value="Chromosome 4"/>
</dbReference>
<feature type="coiled-coil region" evidence="1">
    <location>
        <begin position="242"/>
        <end position="299"/>
    </location>
</feature>
<organism evidence="2 3">
    <name type="scientific">Oldenlandia corymbosa var. corymbosa</name>
    <dbReference type="NCBI Taxonomy" id="529605"/>
    <lineage>
        <taxon>Eukaryota</taxon>
        <taxon>Viridiplantae</taxon>
        <taxon>Streptophyta</taxon>
        <taxon>Embryophyta</taxon>
        <taxon>Tracheophyta</taxon>
        <taxon>Spermatophyta</taxon>
        <taxon>Magnoliopsida</taxon>
        <taxon>eudicotyledons</taxon>
        <taxon>Gunneridae</taxon>
        <taxon>Pentapetalae</taxon>
        <taxon>asterids</taxon>
        <taxon>lamiids</taxon>
        <taxon>Gentianales</taxon>
        <taxon>Rubiaceae</taxon>
        <taxon>Rubioideae</taxon>
        <taxon>Spermacoceae</taxon>
        <taxon>Hedyotis-Oldenlandia complex</taxon>
        <taxon>Oldenlandia</taxon>
    </lineage>
</organism>
<evidence type="ECO:0000313" key="3">
    <source>
        <dbReference type="Proteomes" id="UP001161247"/>
    </source>
</evidence>
<reference evidence="2" key="1">
    <citation type="submission" date="2023-03" db="EMBL/GenBank/DDBJ databases">
        <authorList>
            <person name="Julca I."/>
        </authorList>
    </citation>
    <scope>NUCLEOTIDE SEQUENCE</scope>
</reference>
<evidence type="ECO:0000313" key="2">
    <source>
        <dbReference type="EMBL" id="CAI9102937.1"/>
    </source>
</evidence>
<proteinExistence type="predicted"/>